<evidence type="ECO:0000313" key="1">
    <source>
        <dbReference type="EMBL" id="GIY47096.1"/>
    </source>
</evidence>
<protein>
    <submittedName>
        <fullName evidence="1">Uncharacterized protein</fullName>
    </submittedName>
</protein>
<dbReference type="Proteomes" id="UP001054837">
    <property type="component" value="Unassembled WGS sequence"/>
</dbReference>
<dbReference type="AlphaFoldDB" id="A0AAV4TNV1"/>
<sequence length="93" mass="10405">MENQNSYIINMDAMKFKGDDSNPKNKLCSEFNYEIPDGCSYASNSNSTHQHNFGSGKINQYTELHAWVYSASVIRSSEKQKVCNISTSNPGTT</sequence>
<dbReference type="EMBL" id="BPLQ01009867">
    <property type="protein sequence ID" value="GIY47096.1"/>
    <property type="molecule type" value="Genomic_DNA"/>
</dbReference>
<proteinExistence type="predicted"/>
<comment type="caution">
    <text evidence="1">The sequence shown here is derived from an EMBL/GenBank/DDBJ whole genome shotgun (WGS) entry which is preliminary data.</text>
</comment>
<reference evidence="1 2" key="1">
    <citation type="submission" date="2021-06" db="EMBL/GenBank/DDBJ databases">
        <title>Caerostris darwini draft genome.</title>
        <authorList>
            <person name="Kono N."/>
            <person name="Arakawa K."/>
        </authorList>
    </citation>
    <scope>NUCLEOTIDE SEQUENCE [LARGE SCALE GENOMIC DNA]</scope>
</reference>
<gene>
    <name evidence="1" type="ORF">CDAR_455391</name>
</gene>
<organism evidence="1 2">
    <name type="scientific">Caerostris darwini</name>
    <dbReference type="NCBI Taxonomy" id="1538125"/>
    <lineage>
        <taxon>Eukaryota</taxon>
        <taxon>Metazoa</taxon>
        <taxon>Ecdysozoa</taxon>
        <taxon>Arthropoda</taxon>
        <taxon>Chelicerata</taxon>
        <taxon>Arachnida</taxon>
        <taxon>Araneae</taxon>
        <taxon>Araneomorphae</taxon>
        <taxon>Entelegynae</taxon>
        <taxon>Araneoidea</taxon>
        <taxon>Araneidae</taxon>
        <taxon>Caerostris</taxon>
    </lineage>
</organism>
<evidence type="ECO:0000313" key="2">
    <source>
        <dbReference type="Proteomes" id="UP001054837"/>
    </source>
</evidence>
<name>A0AAV4TNV1_9ARAC</name>
<accession>A0AAV4TNV1</accession>
<keyword evidence="2" id="KW-1185">Reference proteome</keyword>